<evidence type="ECO:0000256" key="3">
    <source>
        <dbReference type="ARBA" id="ARBA00023125"/>
    </source>
</evidence>
<keyword evidence="2" id="KW-0805">Transcription regulation</keyword>
<dbReference type="PROSITE" id="PS00350">
    <property type="entry name" value="MADS_BOX_1"/>
    <property type="match status" value="1"/>
</dbReference>
<dbReference type="GO" id="GO:0046983">
    <property type="term" value="F:protein dimerization activity"/>
    <property type="evidence" value="ECO:0007669"/>
    <property type="project" value="InterPro"/>
</dbReference>
<dbReference type="AlphaFoldDB" id="A0AAD3XFN3"/>
<evidence type="ECO:0000313" key="7">
    <source>
        <dbReference type="EMBL" id="GMH03044.1"/>
    </source>
</evidence>
<dbReference type="SUPFAM" id="SSF55455">
    <property type="entry name" value="SRF-like"/>
    <property type="match status" value="1"/>
</dbReference>
<proteinExistence type="predicted"/>
<gene>
    <name evidence="7" type="ORF">Nepgr_004883</name>
</gene>
<dbReference type="InterPro" id="IPR036879">
    <property type="entry name" value="TF_MADSbox_sf"/>
</dbReference>
<dbReference type="InterPro" id="IPR050142">
    <property type="entry name" value="MADS-box/MEF2_TF"/>
</dbReference>
<sequence length="81" mass="9168">MRRGKIQIERIDNTASRQVTFTKRRKGLFKKAKELSILCGVDVAVIVFTTTGKLYEFANTEYNSPLFSSLSLIVLSVLELI</sequence>
<evidence type="ECO:0000256" key="4">
    <source>
        <dbReference type="ARBA" id="ARBA00023163"/>
    </source>
</evidence>
<protein>
    <recommendedName>
        <fullName evidence="6">MADS-box domain-containing protein</fullName>
    </recommendedName>
</protein>
<dbReference type="PANTHER" id="PTHR48019">
    <property type="entry name" value="SERUM RESPONSE FACTOR HOMOLOG"/>
    <property type="match status" value="1"/>
</dbReference>
<dbReference type="EMBL" id="BSYO01000004">
    <property type="protein sequence ID" value="GMH03044.1"/>
    <property type="molecule type" value="Genomic_DNA"/>
</dbReference>
<dbReference type="SMART" id="SM00432">
    <property type="entry name" value="MADS"/>
    <property type="match status" value="1"/>
</dbReference>
<evidence type="ECO:0000256" key="5">
    <source>
        <dbReference type="ARBA" id="ARBA00023242"/>
    </source>
</evidence>
<evidence type="ECO:0000259" key="6">
    <source>
        <dbReference type="PROSITE" id="PS50066"/>
    </source>
</evidence>
<dbReference type="InterPro" id="IPR033896">
    <property type="entry name" value="MEF2-like_N"/>
</dbReference>
<dbReference type="Proteomes" id="UP001279734">
    <property type="component" value="Unassembled WGS sequence"/>
</dbReference>
<reference evidence="7" key="1">
    <citation type="submission" date="2023-05" db="EMBL/GenBank/DDBJ databases">
        <title>Nepenthes gracilis genome sequencing.</title>
        <authorList>
            <person name="Fukushima K."/>
        </authorList>
    </citation>
    <scope>NUCLEOTIDE SEQUENCE</scope>
    <source>
        <strain evidence="7">SING2019-196</strain>
    </source>
</reference>
<comment type="subcellular location">
    <subcellularLocation>
        <location evidence="1">Nucleus</location>
    </subcellularLocation>
</comment>
<dbReference type="Pfam" id="PF00319">
    <property type="entry name" value="SRF-TF"/>
    <property type="match status" value="1"/>
</dbReference>
<feature type="domain" description="MADS-box" evidence="6">
    <location>
        <begin position="1"/>
        <end position="61"/>
    </location>
</feature>
<keyword evidence="3" id="KW-0238">DNA-binding</keyword>
<evidence type="ECO:0000256" key="1">
    <source>
        <dbReference type="ARBA" id="ARBA00004123"/>
    </source>
</evidence>
<dbReference type="InterPro" id="IPR002100">
    <property type="entry name" value="TF_MADSbox"/>
</dbReference>
<accession>A0AAD3XFN3</accession>
<dbReference type="GO" id="GO:0045944">
    <property type="term" value="P:positive regulation of transcription by RNA polymerase II"/>
    <property type="evidence" value="ECO:0007669"/>
    <property type="project" value="InterPro"/>
</dbReference>
<organism evidence="7 8">
    <name type="scientific">Nepenthes gracilis</name>
    <name type="common">Slender pitcher plant</name>
    <dbReference type="NCBI Taxonomy" id="150966"/>
    <lineage>
        <taxon>Eukaryota</taxon>
        <taxon>Viridiplantae</taxon>
        <taxon>Streptophyta</taxon>
        <taxon>Embryophyta</taxon>
        <taxon>Tracheophyta</taxon>
        <taxon>Spermatophyta</taxon>
        <taxon>Magnoliopsida</taxon>
        <taxon>eudicotyledons</taxon>
        <taxon>Gunneridae</taxon>
        <taxon>Pentapetalae</taxon>
        <taxon>Caryophyllales</taxon>
        <taxon>Nepenthaceae</taxon>
        <taxon>Nepenthes</taxon>
    </lineage>
</organism>
<dbReference type="PRINTS" id="PR00404">
    <property type="entry name" value="MADSDOMAIN"/>
</dbReference>
<keyword evidence="4" id="KW-0804">Transcription</keyword>
<evidence type="ECO:0000256" key="2">
    <source>
        <dbReference type="ARBA" id="ARBA00023015"/>
    </source>
</evidence>
<keyword evidence="8" id="KW-1185">Reference proteome</keyword>
<comment type="caution">
    <text evidence="7">The sequence shown here is derived from an EMBL/GenBank/DDBJ whole genome shotgun (WGS) entry which is preliminary data.</text>
</comment>
<dbReference type="Gene3D" id="3.40.1810.10">
    <property type="entry name" value="Transcription factor, MADS-box"/>
    <property type="match status" value="1"/>
</dbReference>
<dbReference type="PROSITE" id="PS50066">
    <property type="entry name" value="MADS_BOX_2"/>
    <property type="match status" value="1"/>
</dbReference>
<dbReference type="CDD" id="cd00265">
    <property type="entry name" value="MADS_MEF2_like"/>
    <property type="match status" value="1"/>
</dbReference>
<dbReference type="GO" id="GO:0000977">
    <property type="term" value="F:RNA polymerase II transcription regulatory region sequence-specific DNA binding"/>
    <property type="evidence" value="ECO:0007669"/>
    <property type="project" value="InterPro"/>
</dbReference>
<keyword evidence="5" id="KW-0539">Nucleus</keyword>
<name>A0AAD3XFN3_NEPGR</name>
<dbReference type="GO" id="GO:0005634">
    <property type="term" value="C:nucleus"/>
    <property type="evidence" value="ECO:0007669"/>
    <property type="project" value="UniProtKB-SubCell"/>
</dbReference>
<evidence type="ECO:0000313" key="8">
    <source>
        <dbReference type="Proteomes" id="UP001279734"/>
    </source>
</evidence>